<protein>
    <submittedName>
        <fullName evidence="4">Hydrolase, alpha/beta fold family, putative</fullName>
    </submittedName>
</protein>
<dbReference type="HOGENOM" id="CLU_020336_7_2_6"/>
<evidence type="ECO:0000259" key="3">
    <source>
        <dbReference type="Pfam" id="PF00561"/>
    </source>
</evidence>
<dbReference type="KEGG" id="adi:B5T_01606"/>
<evidence type="ECO:0000256" key="2">
    <source>
        <dbReference type="SAM" id="MobiDB-lite"/>
    </source>
</evidence>
<gene>
    <name evidence="4" type="ordered locus">B5T_01606</name>
</gene>
<dbReference type="EMBL" id="CP003466">
    <property type="protein sequence ID" value="AFT69885.1"/>
    <property type="molecule type" value="Genomic_DNA"/>
</dbReference>
<dbReference type="Gene3D" id="3.40.50.1820">
    <property type="entry name" value="alpha/beta hydrolase"/>
    <property type="match status" value="1"/>
</dbReference>
<organism evidence="4 5">
    <name type="scientific">Alcanivorax dieselolei (strain DSM 16502 / CGMCC 1.3690 / MCCC 1A00001 / B-5)</name>
    <name type="common">Alloalcanivorax dieselolei</name>
    <dbReference type="NCBI Taxonomy" id="930169"/>
    <lineage>
        <taxon>Bacteria</taxon>
        <taxon>Pseudomonadati</taxon>
        <taxon>Pseudomonadota</taxon>
        <taxon>Gammaproteobacteria</taxon>
        <taxon>Oceanospirillales</taxon>
        <taxon>Alcanivoracaceae</taxon>
        <taxon>Alloalcanivorax</taxon>
    </lineage>
</organism>
<reference evidence="4 5" key="1">
    <citation type="journal article" date="2012" name="J. Bacteriol.">
        <title>Complete genome sequence of Alcanivorax dieselolei type strain B5.</title>
        <authorList>
            <person name="Lai Q."/>
            <person name="Li W."/>
            <person name="Shao Z."/>
        </authorList>
    </citation>
    <scope>NUCLEOTIDE SEQUENCE [LARGE SCALE GENOMIC DNA]</scope>
    <source>
        <strain evidence="5">DSM 16502 / CGMCC 1.3690 / B-5</strain>
    </source>
</reference>
<dbReference type="eggNOG" id="COG0596">
    <property type="taxonomic scope" value="Bacteria"/>
</dbReference>
<dbReference type="PRINTS" id="PR00111">
    <property type="entry name" value="ABHYDROLASE"/>
</dbReference>
<dbReference type="Proteomes" id="UP000006286">
    <property type="component" value="Chromosome"/>
</dbReference>
<dbReference type="PRINTS" id="PR00412">
    <property type="entry name" value="EPOXHYDRLASE"/>
</dbReference>
<dbReference type="AlphaFoldDB" id="K0CBP3"/>
<dbReference type="GO" id="GO:0016787">
    <property type="term" value="F:hydrolase activity"/>
    <property type="evidence" value="ECO:0007669"/>
    <property type="project" value="UniProtKB-KW"/>
</dbReference>
<sequence length="345" mass="39153">MLLFLSGRDKPRPHSNNSRQHFDMANATEQRVEANGLTFHVSEYGERGRPAIILLHGFPECGYSWRYQAPFLAGQGYHVLVPDLRGYGYSDAPKEPMAYRQSELVKDVIGILDAFGAGQAVVIGHDWGCALAWQVAREYPQRVRAVVGLSVPYPGIGPRRPTEQMRQAFGERFFYQLYFQQPQIPEQELEADVRDFLRRMYHALSGPGMREKHRAAKPVTGFLDILQPPQGPQPSWMTESDLDVYVERFENSGLTGPINWYRAMDASWEEQHADGRQRIQPTALFIGGEEDPVIQFAAKALERMPSQMDDLTEVIILDGIGHWIQMEAPDQVNQHLKTFLDGLGN</sequence>
<evidence type="ECO:0000256" key="1">
    <source>
        <dbReference type="ARBA" id="ARBA00022801"/>
    </source>
</evidence>
<dbReference type="PANTHER" id="PTHR43329">
    <property type="entry name" value="EPOXIDE HYDROLASE"/>
    <property type="match status" value="1"/>
</dbReference>
<proteinExistence type="predicted"/>
<dbReference type="SUPFAM" id="SSF53474">
    <property type="entry name" value="alpha/beta-Hydrolases"/>
    <property type="match status" value="1"/>
</dbReference>
<dbReference type="InterPro" id="IPR029058">
    <property type="entry name" value="AB_hydrolase_fold"/>
</dbReference>
<dbReference type="Pfam" id="PF00561">
    <property type="entry name" value="Abhydrolase_1"/>
    <property type="match status" value="1"/>
</dbReference>
<evidence type="ECO:0000313" key="4">
    <source>
        <dbReference type="EMBL" id="AFT69885.1"/>
    </source>
</evidence>
<dbReference type="STRING" id="930169.B5T_01606"/>
<dbReference type="InterPro" id="IPR000073">
    <property type="entry name" value="AB_hydrolase_1"/>
</dbReference>
<name>K0CBP3_ALCDB</name>
<keyword evidence="1 4" id="KW-0378">Hydrolase</keyword>
<feature type="region of interest" description="Disordered" evidence="2">
    <location>
        <begin position="1"/>
        <end position="22"/>
    </location>
</feature>
<evidence type="ECO:0000313" key="5">
    <source>
        <dbReference type="Proteomes" id="UP000006286"/>
    </source>
</evidence>
<keyword evidence="5" id="KW-1185">Reference proteome</keyword>
<dbReference type="InterPro" id="IPR000639">
    <property type="entry name" value="Epox_hydrolase-like"/>
</dbReference>
<accession>K0CBP3</accession>
<dbReference type="PATRIC" id="fig|930169.3.peg.1584"/>
<feature type="domain" description="AB hydrolase-1" evidence="3">
    <location>
        <begin position="50"/>
        <end position="329"/>
    </location>
</feature>